<sequence length="131" mass="14407">MLYTPEMSRRARSIELWATLKGFGQSGVGELVDTLCENARYFAGQLLEHGFRIQNDVVFNQVLVGCDSADETKSTLAHLQANGVCWCGGAVWKAEPVIRISVCSWQTTKEDIDACVAGFVAARNETKAHIQ</sequence>
<keyword evidence="1" id="KW-0210">Decarboxylase</keyword>
<protein>
    <submittedName>
        <fullName evidence="2">Uncharacterized protein</fullName>
    </submittedName>
</protein>
<comment type="caution">
    <text evidence="2">The sequence shown here is derived from an EMBL/GenBank/DDBJ whole genome shotgun (WGS) entry which is preliminary data.</text>
</comment>
<dbReference type="PANTHER" id="PTHR11999:SF70">
    <property type="entry name" value="MIP05841P"/>
    <property type="match status" value="1"/>
</dbReference>
<dbReference type="PANTHER" id="PTHR11999">
    <property type="entry name" value="GROUP II PYRIDOXAL-5-PHOSPHATE DECARBOXYLASE"/>
    <property type="match status" value="1"/>
</dbReference>
<gene>
    <name evidence="2" type="ORF">SDC9_194643</name>
</gene>
<evidence type="ECO:0000256" key="1">
    <source>
        <dbReference type="ARBA" id="ARBA00022793"/>
    </source>
</evidence>
<organism evidence="2">
    <name type="scientific">bioreactor metagenome</name>
    <dbReference type="NCBI Taxonomy" id="1076179"/>
    <lineage>
        <taxon>unclassified sequences</taxon>
        <taxon>metagenomes</taxon>
        <taxon>ecological metagenomes</taxon>
    </lineage>
</organism>
<dbReference type="SUPFAM" id="SSF53383">
    <property type="entry name" value="PLP-dependent transferases"/>
    <property type="match status" value="1"/>
</dbReference>
<dbReference type="GO" id="GO:0016831">
    <property type="term" value="F:carboxy-lyase activity"/>
    <property type="evidence" value="ECO:0007669"/>
    <property type="project" value="UniProtKB-KW"/>
</dbReference>
<name>A0A645II74_9ZZZZ</name>
<proteinExistence type="predicted"/>
<accession>A0A645II74</accession>
<dbReference type="Gene3D" id="3.90.1150.10">
    <property type="entry name" value="Aspartate Aminotransferase, domain 1"/>
    <property type="match status" value="1"/>
</dbReference>
<dbReference type="InterPro" id="IPR015422">
    <property type="entry name" value="PyrdxlP-dep_Trfase_small"/>
</dbReference>
<keyword evidence="1" id="KW-0456">Lyase</keyword>
<reference evidence="2" key="1">
    <citation type="submission" date="2019-08" db="EMBL/GenBank/DDBJ databases">
        <authorList>
            <person name="Kucharzyk K."/>
            <person name="Murdoch R.W."/>
            <person name="Higgins S."/>
            <person name="Loffler F."/>
        </authorList>
    </citation>
    <scope>NUCLEOTIDE SEQUENCE</scope>
</reference>
<dbReference type="InterPro" id="IPR010977">
    <property type="entry name" value="Aromatic_deC"/>
</dbReference>
<dbReference type="InterPro" id="IPR015424">
    <property type="entry name" value="PyrdxlP-dep_Trfase"/>
</dbReference>
<evidence type="ECO:0000313" key="2">
    <source>
        <dbReference type="EMBL" id="MPN47043.1"/>
    </source>
</evidence>
<dbReference type="AlphaFoldDB" id="A0A645II74"/>
<dbReference type="EMBL" id="VSSQ01108216">
    <property type="protein sequence ID" value="MPN47043.1"/>
    <property type="molecule type" value="Genomic_DNA"/>
</dbReference>